<dbReference type="EMBL" id="JAGMUX010000001">
    <property type="protein sequence ID" value="KAH7268963.1"/>
    <property type="molecule type" value="Genomic_DNA"/>
</dbReference>
<sequence>LQWPDEDINLDEVLTNVLSYWFTDTMPRCIYTYRVTFINGHKYFISRINKPFGYSWFIRELALGSRKVV</sequence>
<dbReference type="RefSeq" id="XP_046055731.1">
    <property type="nucleotide sequence ID" value="XM_046186406.1"/>
</dbReference>
<organism evidence="1 2">
    <name type="scientific">Fusarium redolens</name>
    <dbReference type="NCBI Taxonomy" id="48865"/>
    <lineage>
        <taxon>Eukaryota</taxon>
        <taxon>Fungi</taxon>
        <taxon>Dikarya</taxon>
        <taxon>Ascomycota</taxon>
        <taxon>Pezizomycotina</taxon>
        <taxon>Sordariomycetes</taxon>
        <taxon>Hypocreomycetidae</taxon>
        <taxon>Hypocreales</taxon>
        <taxon>Nectriaceae</taxon>
        <taxon>Fusarium</taxon>
        <taxon>Fusarium redolens species complex</taxon>
    </lineage>
</organism>
<gene>
    <name evidence="1" type="ORF">BKA55DRAFT_496883</name>
</gene>
<dbReference type="InterPro" id="IPR029058">
    <property type="entry name" value="AB_hydrolase_fold"/>
</dbReference>
<accession>A0A9P9KUS6</accession>
<comment type="caution">
    <text evidence="1">The sequence shown here is derived from an EMBL/GenBank/DDBJ whole genome shotgun (WGS) entry which is preliminary data.</text>
</comment>
<keyword evidence="2" id="KW-1185">Reference proteome</keyword>
<dbReference type="AlphaFoldDB" id="A0A9P9KUS6"/>
<protein>
    <submittedName>
        <fullName evidence="1">Uncharacterized protein</fullName>
    </submittedName>
</protein>
<dbReference type="Proteomes" id="UP000720189">
    <property type="component" value="Unassembled WGS sequence"/>
</dbReference>
<name>A0A9P9KUS6_FUSRE</name>
<reference evidence="1" key="1">
    <citation type="journal article" date="2021" name="Nat. Commun.">
        <title>Genetic determinants of endophytism in the Arabidopsis root mycobiome.</title>
        <authorList>
            <person name="Mesny F."/>
            <person name="Miyauchi S."/>
            <person name="Thiergart T."/>
            <person name="Pickel B."/>
            <person name="Atanasova L."/>
            <person name="Karlsson M."/>
            <person name="Huettel B."/>
            <person name="Barry K.W."/>
            <person name="Haridas S."/>
            <person name="Chen C."/>
            <person name="Bauer D."/>
            <person name="Andreopoulos W."/>
            <person name="Pangilinan J."/>
            <person name="LaButti K."/>
            <person name="Riley R."/>
            <person name="Lipzen A."/>
            <person name="Clum A."/>
            <person name="Drula E."/>
            <person name="Henrissat B."/>
            <person name="Kohler A."/>
            <person name="Grigoriev I.V."/>
            <person name="Martin F.M."/>
            <person name="Hacquard S."/>
        </authorList>
    </citation>
    <scope>NUCLEOTIDE SEQUENCE</scope>
    <source>
        <strain evidence="1">MPI-CAGE-AT-0023</strain>
    </source>
</reference>
<dbReference type="Gene3D" id="3.40.50.1820">
    <property type="entry name" value="alpha/beta hydrolase"/>
    <property type="match status" value="1"/>
</dbReference>
<evidence type="ECO:0000313" key="1">
    <source>
        <dbReference type="EMBL" id="KAH7268963.1"/>
    </source>
</evidence>
<proteinExistence type="predicted"/>
<feature type="non-terminal residue" evidence="1">
    <location>
        <position position="1"/>
    </location>
</feature>
<dbReference type="GeneID" id="70216360"/>
<evidence type="ECO:0000313" key="2">
    <source>
        <dbReference type="Proteomes" id="UP000720189"/>
    </source>
</evidence>
<dbReference type="OrthoDB" id="5100897at2759"/>